<dbReference type="PANTHER" id="PTHR33969:SF2">
    <property type="entry name" value="SEGREGATION AND CONDENSATION PROTEIN A"/>
    <property type="match status" value="1"/>
</dbReference>
<dbReference type="AlphaFoldDB" id="T0ZPB1"/>
<reference evidence="1" key="1">
    <citation type="submission" date="2013-08" db="EMBL/GenBank/DDBJ databases">
        <authorList>
            <person name="Mendez C."/>
            <person name="Richter M."/>
            <person name="Ferrer M."/>
            <person name="Sanchez J."/>
        </authorList>
    </citation>
    <scope>NUCLEOTIDE SEQUENCE</scope>
</reference>
<dbReference type="EMBL" id="AUZZ01006436">
    <property type="protein sequence ID" value="EQD46357.1"/>
    <property type="molecule type" value="Genomic_DNA"/>
</dbReference>
<accession>T0ZPB1</accession>
<reference evidence="1" key="2">
    <citation type="journal article" date="2014" name="ISME J.">
        <title>Microbial stratification in low pH oxic and suboxic macroscopic growths along an acid mine drainage.</title>
        <authorList>
            <person name="Mendez-Garcia C."/>
            <person name="Mesa V."/>
            <person name="Sprenger R.R."/>
            <person name="Richter M."/>
            <person name="Diez M.S."/>
            <person name="Solano J."/>
            <person name="Bargiela R."/>
            <person name="Golyshina O.V."/>
            <person name="Manteca A."/>
            <person name="Ramos J.L."/>
            <person name="Gallego J.R."/>
            <person name="Llorente I."/>
            <person name="Martins Dos Santos V.A."/>
            <person name="Jensen O.N."/>
            <person name="Pelaez A.I."/>
            <person name="Sanchez J."/>
            <person name="Ferrer M."/>
        </authorList>
    </citation>
    <scope>NUCLEOTIDE SEQUENCE</scope>
</reference>
<dbReference type="PANTHER" id="PTHR33969">
    <property type="entry name" value="SEGREGATION AND CONDENSATION PROTEIN A"/>
    <property type="match status" value="1"/>
</dbReference>
<gene>
    <name evidence="1" type="ORF">B2A_08920</name>
</gene>
<name>T0ZPB1_9ZZZZ</name>
<organism evidence="1">
    <name type="scientific">mine drainage metagenome</name>
    <dbReference type="NCBI Taxonomy" id="410659"/>
    <lineage>
        <taxon>unclassified sequences</taxon>
        <taxon>metagenomes</taxon>
        <taxon>ecological metagenomes</taxon>
    </lineage>
</organism>
<comment type="caution">
    <text evidence="1">The sequence shown here is derived from an EMBL/GenBank/DDBJ whole genome shotgun (WGS) entry which is preliminary data.</text>
</comment>
<dbReference type="InterPro" id="IPR003768">
    <property type="entry name" value="ScpA"/>
</dbReference>
<sequence length="108" mass="11478">MEHVLVDEVTVAEVLHSLVQVLGRLRTITFRDLTADARSRNEVVVHFLGILELYKQGLVELDQAVTFGDLVVTWVGGSGHADGDSAAGQDLVGTASLGGSLAGMEYRG</sequence>
<dbReference type="InterPro" id="IPR023093">
    <property type="entry name" value="ScpA-like_C"/>
</dbReference>
<dbReference type="Gene3D" id="1.10.10.580">
    <property type="entry name" value="Structural maintenance of chromosome 1. Chain E"/>
    <property type="match status" value="1"/>
</dbReference>
<protein>
    <submittedName>
        <fullName evidence="1">Chromosome segregation and condensation protein ScpA</fullName>
    </submittedName>
</protein>
<dbReference type="Pfam" id="PF02616">
    <property type="entry name" value="SMC_ScpA"/>
    <property type="match status" value="1"/>
</dbReference>
<evidence type="ECO:0000313" key="1">
    <source>
        <dbReference type="EMBL" id="EQD46357.1"/>
    </source>
</evidence>
<proteinExistence type="predicted"/>